<dbReference type="AlphaFoldDB" id="A0A0S8FRF0"/>
<evidence type="ECO:0000256" key="4">
    <source>
        <dbReference type="PIRSR" id="PIRSR600246-1"/>
    </source>
</evidence>
<evidence type="ECO:0000256" key="6">
    <source>
        <dbReference type="PIRSR" id="PIRSR600246-3"/>
    </source>
</evidence>
<feature type="binding site" evidence="5">
    <location>
        <begin position="217"/>
        <end position="220"/>
    </location>
    <ligand>
        <name>substrate</name>
    </ligand>
</feature>
<name>A0A0S8FRF0_UNCW3</name>
<evidence type="ECO:0000256" key="1">
    <source>
        <dbReference type="ARBA" id="ARBA00022670"/>
    </source>
</evidence>
<dbReference type="Proteomes" id="UP000051373">
    <property type="component" value="Unassembled WGS sequence"/>
</dbReference>
<keyword evidence="2" id="KW-0378">Hydrolase</keyword>
<dbReference type="GO" id="GO:0006508">
    <property type="term" value="P:proteolysis"/>
    <property type="evidence" value="ECO:0007669"/>
    <property type="project" value="UniProtKB-KW"/>
</dbReference>
<feature type="binding site" evidence="5">
    <location>
        <begin position="195"/>
        <end position="198"/>
    </location>
    <ligand>
        <name>substrate</name>
    </ligand>
</feature>
<evidence type="ECO:0000256" key="2">
    <source>
        <dbReference type="ARBA" id="ARBA00022801"/>
    </source>
</evidence>
<accession>A0A0S8FRF0</accession>
<evidence type="ECO:0000313" key="7">
    <source>
        <dbReference type="EMBL" id="KPK63315.1"/>
    </source>
</evidence>
<sequence length="292" mass="31674">MRKRIAIIAHGGAGGLNYPRRRKSGLNKAVKAGYEILRQGGSSLDAVEAAAIILEDTKIFNAGTGSYFNLTGDVEMDASVMTSELNFGAVGIIRDVRNPISVARMVMEKTDHLLLCGENAIKFARFMGMGYHDPKTKEKEHIWRRKKAKCESNYFKKIGDFTDLYGTIGAVAIDQHGLVAVATSSGGINLRLPGRVGDTPVIGAGTYADRHGGASATGHGEQIMRHLIALRAVTFMAKMPAKQAGKKTIDYATKFGCRCGIIGLNKKGEVLCINNTKAMSWCYIKNGRLRSF</sequence>
<dbReference type="EMBL" id="LJUJ01000015">
    <property type="protein sequence ID" value="KPK63315.1"/>
    <property type="molecule type" value="Genomic_DNA"/>
</dbReference>
<gene>
    <name evidence="7" type="ORF">AMJ83_07570</name>
</gene>
<dbReference type="GO" id="GO:0005737">
    <property type="term" value="C:cytoplasm"/>
    <property type="evidence" value="ECO:0007669"/>
    <property type="project" value="TreeGrafter"/>
</dbReference>
<feature type="site" description="Cleavage; by autolysis" evidence="6">
    <location>
        <begin position="166"/>
        <end position="167"/>
    </location>
</feature>
<evidence type="ECO:0000313" key="8">
    <source>
        <dbReference type="Proteomes" id="UP000051373"/>
    </source>
</evidence>
<keyword evidence="1" id="KW-0645">Protease</keyword>
<dbReference type="InterPro" id="IPR029055">
    <property type="entry name" value="Ntn_hydrolases_N"/>
</dbReference>
<feature type="active site" description="Nucleophile" evidence="4">
    <location>
        <position position="167"/>
    </location>
</feature>
<dbReference type="InterPro" id="IPR000246">
    <property type="entry name" value="Peptidase_T2"/>
</dbReference>
<dbReference type="Gene3D" id="3.60.20.30">
    <property type="entry name" value="(Glycosyl)asparaginase"/>
    <property type="match status" value="1"/>
</dbReference>
<dbReference type="PATRIC" id="fig|1703779.3.peg.2265"/>
<proteinExistence type="predicted"/>
<dbReference type="PANTHER" id="PTHR10188:SF6">
    <property type="entry name" value="N(4)-(BETA-N-ACETYLGLUCOSAMINYL)-L-ASPARAGINASE"/>
    <property type="match status" value="1"/>
</dbReference>
<evidence type="ECO:0000256" key="3">
    <source>
        <dbReference type="ARBA" id="ARBA00022813"/>
    </source>
</evidence>
<comment type="caution">
    <text evidence="7">The sequence shown here is derived from an EMBL/GenBank/DDBJ whole genome shotgun (WGS) entry which is preliminary data.</text>
</comment>
<evidence type="ECO:0008006" key="9">
    <source>
        <dbReference type="Google" id="ProtNLM"/>
    </source>
</evidence>
<organism evidence="7 8">
    <name type="scientific">candidate division WOR_3 bacterium SM23_42</name>
    <dbReference type="NCBI Taxonomy" id="1703779"/>
    <lineage>
        <taxon>Bacteria</taxon>
        <taxon>Bacteria division WOR-3</taxon>
    </lineage>
</organism>
<dbReference type="SUPFAM" id="SSF56235">
    <property type="entry name" value="N-terminal nucleophile aminohydrolases (Ntn hydrolases)"/>
    <property type="match status" value="1"/>
</dbReference>
<dbReference type="GO" id="GO:0008233">
    <property type="term" value="F:peptidase activity"/>
    <property type="evidence" value="ECO:0007669"/>
    <property type="project" value="UniProtKB-KW"/>
</dbReference>
<dbReference type="PANTHER" id="PTHR10188">
    <property type="entry name" value="L-ASPARAGINASE"/>
    <property type="match status" value="1"/>
</dbReference>
<dbReference type="CDD" id="cd04512">
    <property type="entry name" value="Ntn_Asparaginase_2_like"/>
    <property type="match status" value="1"/>
</dbReference>
<evidence type="ECO:0000256" key="5">
    <source>
        <dbReference type="PIRSR" id="PIRSR600246-2"/>
    </source>
</evidence>
<keyword evidence="3" id="KW-0068">Autocatalytic cleavage</keyword>
<protein>
    <recommendedName>
        <fullName evidence="9">Asparaginase</fullName>
    </recommendedName>
</protein>
<dbReference type="Pfam" id="PF01112">
    <property type="entry name" value="Asparaginase_2"/>
    <property type="match status" value="1"/>
</dbReference>
<dbReference type="STRING" id="1703779.AMJ83_07570"/>
<dbReference type="FunFam" id="3.60.20.30:FF:000001">
    <property type="entry name" value="Isoaspartyl peptidase/L-asparaginase"/>
    <property type="match status" value="1"/>
</dbReference>
<reference evidence="7 8" key="1">
    <citation type="journal article" date="2015" name="Microbiome">
        <title>Genomic resolution of linkages in carbon, nitrogen, and sulfur cycling among widespread estuary sediment bacteria.</title>
        <authorList>
            <person name="Baker B.J."/>
            <person name="Lazar C.S."/>
            <person name="Teske A.P."/>
            <person name="Dick G.J."/>
        </authorList>
    </citation>
    <scope>NUCLEOTIDE SEQUENCE [LARGE SCALE GENOMIC DNA]</scope>
    <source>
        <strain evidence="7">SM23_42</strain>
    </source>
</reference>
<dbReference type="GO" id="GO:0016811">
    <property type="term" value="F:hydrolase activity, acting on carbon-nitrogen (but not peptide) bonds, in linear amides"/>
    <property type="evidence" value="ECO:0007669"/>
    <property type="project" value="UniProtKB-ARBA"/>
</dbReference>